<dbReference type="Pfam" id="PF00903">
    <property type="entry name" value="Glyoxalase"/>
    <property type="match status" value="1"/>
</dbReference>
<dbReference type="EMBL" id="BLAF01000045">
    <property type="protein sequence ID" value="GES23833.1"/>
    <property type="molecule type" value="Genomic_DNA"/>
</dbReference>
<dbReference type="CDD" id="cd07263">
    <property type="entry name" value="VOC_like"/>
    <property type="match status" value="1"/>
</dbReference>
<dbReference type="AlphaFoldDB" id="A0A5M3XWT3"/>
<dbReference type="InterPro" id="IPR004360">
    <property type="entry name" value="Glyas_Fos-R_dOase_dom"/>
</dbReference>
<dbReference type="InterPro" id="IPR037523">
    <property type="entry name" value="VOC_core"/>
</dbReference>
<protein>
    <submittedName>
        <fullName evidence="2">Glyoxalase</fullName>
    </submittedName>
</protein>
<sequence length="170" mass="18453">MDKPDLGPAPSLGSMFKQISIHSVRVLDQDEALDFYVGKLGFEVASDVDMGFMRWLTIALPGDPGRAILLEVPGPPALSPEVATQVRDLVTKGAMGVAAILTTDDCQKTYETLKARGVEFTEEPVVQPYGIDCALRDPFGNHIRITQLAETPREVDEGDIARWGGSPQND</sequence>
<dbReference type="PANTHER" id="PTHR36437">
    <property type="entry name" value="GLYOXALASE/BLEOMYCIN RESISTANCE PROTEIN/DIOXYGENASE"/>
    <property type="match status" value="1"/>
</dbReference>
<keyword evidence="3" id="KW-1185">Reference proteome</keyword>
<name>A0A5M3XWT3_9ACTN</name>
<evidence type="ECO:0000313" key="3">
    <source>
        <dbReference type="Proteomes" id="UP000377595"/>
    </source>
</evidence>
<gene>
    <name evidence="2" type="ORF">Aple_067320</name>
</gene>
<dbReference type="SUPFAM" id="SSF54593">
    <property type="entry name" value="Glyoxalase/Bleomycin resistance protein/Dihydroxybiphenyl dioxygenase"/>
    <property type="match status" value="1"/>
</dbReference>
<organism evidence="2 3">
    <name type="scientific">Acrocarpospora pleiomorpha</name>
    <dbReference type="NCBI Taxonomy" id="90975"/>
    <lineage>
        <taxon>Bacteria</taxon>
        <taxon>Bacillati</taxon>
        <taxon>Actinomycetota</taxon>
        <taxon>Actinomycetes</taxon>
        <taxon>Streptosporangiales</taxon>
        <taxon>Streptosporangiaceae</taxon>
        <taxon>Acrocarpospora</taxon>
    </lineage>
</organism>
<dbReference type="PROSITE" id="PS51819">
    <property type="entry name" value="VOC"/>
    <property type="match status" value="1"/>
</dbReference>
<accession>A0A5M3XWT3</accession>
<evidence type="ECO:0000313" key="2">
    <source>
        <dbReference type="EMBL" id="GES23833.1"/>
    </source>
</evidence>
<comment type="caution">
    <text evidence="2">The sequence shown here is derived from an EMBL/GenBank/DDBJ whole genome shotgun (WGS) entry which is preliminary data.</text>
</comment>
<evidence type="ECO:0000259" key="1">
    <source>
        <dbReference type="PROSITE" id="PS51819"/>
    </source>
</evidence>
<proteinExistence type="predicted"/>
<feature type="domain" description="VOC" evidence="1">
    <location>
        <begin position="15"/>
        <end position="148"/>
    </location>
</feature>
<reference evidence="2 3" key="1">
    <citation type="submission" date="2019-10" db="EMBL/GenBank/DDBJ databases">
        <title>Whole genome shotgun sequence of Acrocarpospora pleiomorpha NBRC 16267.</title>
        <authorList>
            <person name="Ichikawa N."/>
            <person name="Kimura A."/>
            <person name="Kitahashi Y."/>
            <person name="Komaki H."/>
            <person name="Oguchi A."/>
        </authorList>
    </citation>
    <scope>NUCLEOTIDE SEQUENCE [LARGE SCALE GENOMIC DNA]</scope>
    <source>
        <strain evidence="2 3">NBRC 16267</strain>
    </source>
</reference>
<dbReference type="Gene3D" id="3.10.180.10">
    <property type="entry name" value="2,3-Dihydroxybiphenyl 1,2-Dioxygenase, domain 1"/>
    <property type="match status" value="1"/>
</dbReference>
<dbReference type="PANTHER" id="PTHR36437:SF2">
    <property type="entry name" value="GLYOXALASE_BLEOMYCIN RESISTANCE PROTEIN_DIOXYGENASE"/>
    <property type="match status" value="1"/>
</dbReference>
<dbReference type="InterPro" id="IPR029068">
    <property type="entry name" value="Glyas_Bleomycin-R_OHBP_Dase"/>
</dbReference>
<dbReference type="Proteomes" id="UP000377595">
    <property type="component" value="Unassembled WGS sequence"/>
</dbReference>